<dbReference type="Gene3D" id="2.60.40.640">
    <property type="match status" value="1"/>
</dbReference>
<feature type="domain" description="Arrestin C-terminal-like" evidence="2">
    <location>
        <begin position="210"/>
        <end position="429"/>
    </location>
</feature>
<dbReference type="GO" id="GO:0005886">
    <property type="term" value="C:plasma membrane"/>
    <property type="evidence" value="ECO:0007669"/>
    <property type="project" value="TreeGrafter"/>
</dbReference>
<accession>A0A0D7AWS1</accession>
<organism evidence="3 4">
    <name type="scientific">Cylindrobasidium torrendii FP15055 ss-10</name>
    <dbReference type="NCBI Taxonomy" id="1314674"/>
    <lineage>
        <taxon>Eukaryota</taxon>
        <taxon>Fungi</taxon>
        <taxon>Dikarya</taxon>
        <taxon>Basidiomycota</taxon>
        <taxon>Agaricomycotina</taxon>
        <taxon>Agaricomycetes</taxon>
        <taxon>Agaricomycetidae</taxon>
        <taxon>Agaricales</taxon>
        <taxon>Marasmiineae</taxon>
        <taxon>Physalacriaceae</taxon>
        <taxon>Cylindrobasidium</taxon>
    </lineage>
</organism>
<dbReference type="AlphaFoldDB" id="A0A0D7AWS1"/>
<feature type="region of interest" description="Disordered" evidence="1">
    <location>
        <begin position="496"/>
        <end position="535"/>
    </location>
</feature>
<dbReference type="GO" id="GO:0005829">
    <property type="term" value="C:cytosol"/>
    <property type="evidence" value="ECO:0007669"/>
    <property type="project" value="TreeGrafter"/>
</dbReference>
<dbReference type="Proteomes" id="UP000054007">
    <property type="component" value="Unassembled WGS sequence"/>
</dbReference>
<feature type="compositionally biased region" description="Polar residues" evidence="1">
    <location>
        <begin position="503"/>
        <end position="515"/>
    </location>
</feature>
<feature type="region of interest" description="Disordered" evidence="1">
    <location>
        <begin position="1"/>
        <end position="42"/>
    </location>
</feature>
<dbReference type="OrthoDB" id="2333384at2759"/>
<dbReference type="GO" id="GO:0070086">
    <property type="term" value="P:ubiquitin-dependent endocytosis"/>
    <property type="evidence" value="ECO:0007669"/>
    <property type="project" value="TreeGrafter"/>
</dbReference>
<dbReference type="InterPro" id="IPR014752">
    <property type="entry name" value="Arrestin-like_C"/>
</dbReference>
<dbReference type="PANTHER" id="PTHR11188">
    <property type="entry name" value="ARRESTIN DOMAIN CONTAINING PROTEIN"/>
    <property type="match status" value="1"/>
</dbReference>
<dbReference type="InterPro" id="IPR014756">
    <property type="entry name" value="Ig_E-set"/>
</dbReference>
<feature type="compositionally biased region" description="Polar residues" evidence="1">
    <location>
        <begin position="670"/>
        <end position="681"/>
    </location>
</feature>
<feature type="region of interest" description="Disordered" evidence="1">
    <location>
        <begin position="652"/>
        <end position="697"/>
    </location>
</feature>
<feature type="region of interest" description="Disordered" evidence="1">
    <location>
        <begin position="291"/>
        <end position="312"/>
    </location>
</feature>
<dbReference type="Pfam" id="PF00339">
    <property type="entry name" value="Arrestin_N"/>
    <property type="match status" value="1"/>
</dbReference>
<feature type="compositionally biased region" description="Basic and acidic residues" evidence="1">
    <location>
        <begin position="13"/>
        <end position="24"/>
    </location>
</feature>
<dbReference type="InterPro" id="IPR011021">
    <property type="entry name" value="Arrestin-like_N"/>
</dbReference>
<dbReference type="PANTHER" id="PTHR11188:SF17">
    <property type="entry name" value="FI21816P1"/>
    <property type="match status" value="1"/>
</dbReference>
<sequence>MVFSSRPPSPSHQHIDLLPDDEVHTGPQPPFHNTDGADVHDAKERPRLEILLDKEVIYLKGTGVDVEPSHLSGHVALYLDQPTSIREITLQFRGKARLPPHESITLSSSPLTYILCNHEWSFLEGEKKHNHTLKPGRHLFPFQLQLGGSLPSSIWTALHGGAWIAYKLRAHAVRPGLAHNLQTVCPVTLVRSFAAEALEYQQTLEIENTWPEKLMYSIMVPHKAWAAGDSVTALVKFSPLVKGVGVLSINSTIQETIKLYARSGSQEVTKTVASVRHELINGKAVEAHELEGPQRHKPPVTPGFSLPSTPNIGSSARNSAGGYFGLTPGVPTFNGPTAQVDGHVGPSGASGSYFPPVAPEPEQDANLMSSDDTVTYITFKLPTTITPSHGLDPINVSHRIRWSILILNLDGHTSELRCSLPIHILDSRLLDEARSYTAATRRLLIGGPDVPPEPLDDDMELPSYNAHVRDRIANMYMPEGATLRVTNPWMSGGGTPAIIANDGSASRTHSGTSSPLDGHLISHLPHAPGSDDSTPLDWVNSELLLSIAEEYTPGQTQTHFSPTHTPSDHSDSNPATRPSSRRHSRANSRAGSRASSPERSGVRSPGKALHIAGPNETYIHAAQASRSAQGLFKATMKPFTSLSHPAWLSRSHSHQNVAEMQRAAAQQQQISQRDGGNSNNGHGHPVQTPGGRQIHLTDAPSMHQVPDYQVASRGFIGGVPPLSSMAGLPSYDDVERSQSESNLAGRFQSMGIAAMSASTGNLLAVGRGRSESSSVASSIRGGTDGDETGSAPDSPLMMASSRSRALRT</sequence>
<feature type="region of interest" description="Disordered" evidence="1">
    <location>
        <begin position="766"/>
        <end position="808"/>
    </location>
</feature>
<evidence type="ECO:0000259" key="2">
    <source>
        <dbReference type="SMART" id="SM01017"/>
    </source>
</evidence>
<evidence type="ECO:0000256" key="1">
    <source>
        <dbReference type="SAM" id="MobiDB-lite"/>
    </source>
</evidence>
<dbReference type="GO" id="GO:0030674">
    <property type="term" value="F:protein-macromolecule adaptor activity"/>
    <property type="evidence" value="ECO:0007669"/>
    <property type="project" value="TreeGrafter"/>
</dbReference>
<gene>
    <name evidence="3" type="ORF">CYLTODRAFT_427384</name>
</gene>
<dbReference type="SUPFAM" id="SSF81296">
    <property type="entry name" value="E set domains"/>
    <property type="match status" value="1"/>
</dbReference>
<proteinExistence type="predicted"/>
<dbReference type="EMBL" id="KN880884">
    <property type="protein sequence ID" value="KIY61721.1"/>
    <property type="molecule type" value="Genomic_DNA"/>
</dbReference>
<feature type="compositionally biased region" description="Polar residues" evidence="1">
    <location>
        <begin position="555"/>
        <end position="565"/>
    </location>
</feature>
<dbReference type="GO" id="GO:0031625">
    <property type="term" value="F:ubiquitin protein ligase binding"/>
    <property type="evidence" value="ECO:0007669"/>
    <property type="project" value="TreeGrafter"/>
</dbReference>
<name>A0A0D7AWS1_9AGAR</name>
<dbReference type="InterPro" id="IPR050357">
    <property type="entry name" value="Arrestin_domain-protein"/>
</dbReference>
<evidence type="ECO:0000313" key="4">
    <source>
        <dbReference type="Proteomes" id="UP000054007"/>
    </source>
</evidence>
<protein>
    <recommendedName>
        <fullName evidence="2">Arrestin C-terminal-like domain-containing protein</fullName>
    </recommendedName>
</protein>
<reference evidence="3 4" key="1">
    <citation type="journal article" date="2015" name="Fungal Genet. Biol.">
        <title>Evolution of novel wood decay mechanisms in Agaricales revealed by the genome sequences of Fistulina hepatica and Cylindrobasidium torrendii.</title>
        <authorList>
            <person name="Floudas D."/>
            <person name="Held B.W."/>
            <person name="Riley R."/>
            <person name="Nagy L.G."/>
            <person name="Koehler G."/>
            <person name="Ransdell A.S."/>
            <person name="Younus H."/>
            <person name="Chow J."/>
            <person name="Chiniquy J."/>
            <person name="Lipzen A."/>
            <person name="Tritt A."/>
            <person name="Sun H."/>
            <person name="Haridas S."/>
            <person name="LaButti K."/>
            <person name="Ohm R.A."/>
            <person name="Kues U."/>
            <person name="Blanchette R.A."/>
            <person name="Grigoriev I.V."/>
            <person name="Minto R.E."/>
            <person name="Hibbett D.S."/>
        </authorList>
    </citation>
    <scope>NUCLEOTIDE SEQUENCE [LARGE SCALE GENOMIC DNA]</scope>
    <source>
        <strain evidence="3 4">FP15055 ss-10</strain>
    </source>
</reference>
<evidence type="ECO:0000313" key="3">
    <source>
        <dbReference type="EMBL" id="KIY61721.1"/>
    </source>
</evidence>
<feature type="region of interest" description="Disordered" evidence="1">
    <location>
        <begin position="555"/>
        <end position="610"/>
    </location>
</feature>
<dbReference type="SMART" id="SM01017">
    <property type="entry name" value="Arrestin_C"/>
    <property type="match status" value="1"/>
</dbReference>
<dbReference type="InterPro" id="IPR011022">
    <property type="entry name" value="Arrestin_C-like"/>
</dbReference>
<keyword evidence="4" id="KW-1185">Reference proteome</keyword>
<feature type="compositionally biased region" description="Low complexity" evidence="1">
    <location>
        <begin position="766"/>
        <end position="778"/>
    </location>
</feature>
<dbReference type="STRING" id="1314674.A0A0D7AWS1"/>